<dbReference type="Proteomes" id="UP001431783">
    <property type="component" value="Unassembled WGS sequence"/>
</dbReference>
<keyword evidence="2" id="KW-1185">Reference proteome</keyword>
<evidence type="ECO:0000313" key="2">
    <source>
        <dbReference type="Proteomes" id="UP001431783"/>
    </source>
</evidence>
<reference evidence="1 2" key="1">
    <citation type="submission" date="2023-03" db="EMBL/GenBank/DDBJ databases">
        <title>Genome insight into feeding habits of ladybird beetles.</title>
        <authorList>
            <person name="Li H.-S."/>
            <person name="Huang Y.-H."/>
            <person name="Pang H."/>
        </authorList>
    </citation>
    <scope>NUCLEOTIDE SEQUENCE [LARGE SCALE GENOMIC DNA]</scope>
    <source>
        <strain evidence="1">SYSU_2023b</strain>
        <tissue evidence="1">Whole body</tissue>
    </source>
</reference>
<name>A0AAW1UCB8_9CUCU</name>
<sequence>MITRGLQNRAITGAMFLAVTRAVDRVCQDELIHKMNEVGYLTQSNGQLFLGLDIQREDRKNEFRMEKIRRRGTTWICTMPYLVLNIYTTFPVQIII</sequence>
<comment type="caution">
    <text evidence="1">The sequence shown here is derived from an EMBL/GenBank/DDBJ whole genome shotgun (WGS) entry which is preliminary data.</text>
</comment>
<dbReference type="AlphaFoldDB" id="A0AAW1UCB8"/>
<dbReference type="EMBL" id="JARQZJ010000046">
    <property type="protein sequence ID" value="KAK9878316.1"/>
    <property type="molecule type" value="Genomic_DNA"/>
</dbReference>
<evidence type="ECO:0000313" key="1">
    <source>
        <dbReference type="EMBL" id="KAK9878316.1"/>
    </source>
</evidence>
<gene>
    <name evidence="1" type="ORF">WA026_021331</name>
</gene>
<accession>A0AAW1UCB8</accession>
<organism evidence="1 2">
    <name type="scientific">Henosepilachna vigintioctopunctata</name>
    <dbReference type="NCBI Taxonomy" id="420089"/>
    <lineage>
        <taxon>Eukaryota</taxon>
        <taxon>Metazoa</taxon>
        <taxon>Ecdysozoa</taxon>
        <taxon>Arthropoda</taxon>
        <taxon>Hexapoda</taxon>
        <taxon>Insecta</taxon>
        <taxon>Pterygota</taxon>
        <taxon>Neoptera</taxon>
        <taxon>Endopterygota</taxon>
        <taxon>Coleoptera</taxon>
        <taxon>Polyphaga</taxon>
        <taxon>Cucujiformia</taxon>
        <taxon>Coccinelloidea</taxon>
        <taxon>Coccinellidae</taxon>
        <taxon>Epilachninae</taxon>
        <taxon>Epilachnini</taxon>
        <taxon>Henosepilachna</taxon>
    </lineage>
</organism>
<proteinExistence type="predicted"/>
<protein>
    <submittedName>
        <fullName evidence="1">Uncharacterized protein</fullName>
    </submittedName>
</protein>